<feature type="transmembrane region" description="Helical" evidence="7">
    <location>
        <begin position="83"/>
        <end position="102"/>
    </location>
</feature>
<keyword evidence="3 6" id="KW-0812">Transmembrane</keyword>
<evidence type="ECO:0000256" key="4">
    <source>
        <dbReference type="ARBA" id="ARBA00022989"/>
    </source>
</evidence>
<evidence type="ECO:0000256" key="3">
    <source>
        <dbReference type="ARBA" id="ARBA00022692"/>
    </source>
</evidence>
<evidence type="ECO:0000256" key="2">
    <source>
        <dbReference type="ARBA" id="ARBA00022475"/>
    </source>
</evidence>
<feature type="transmembrane region" description="Helical" evidence="7">
    <location>
        <begin position="58"/>
        <end position="77"/>
    </location>
</feature>
<keyword evidence="9" id="KW-1185">Reference proteome</keyword>
<comment type="similarity">
    <text evidence="6">Belongs to the drug/metabolite transporter (DMT) superfamily. Small multidrug resistance (SMR) (TC 2.A.7.1) family.</text>
</comment>
<feature type="transmembrane region" description="Helical" evidence="7">
    <location>
        <begin position="29"/>
        <end position="46"/>
    </location>
</feature>
<name>A0ABT3WW58_9BACL</name>
<evidence type="ECO:0000313" key="9">
    <source>
        <dbReference type="Proteomes" id="UP001208017"/>
    </source>
</evidence>
<dbReference type="PANTHER" id="PTHR30561">
    <property type="entry name" value="SMR FAMILY PROTON-DEPENDENT DRUG EFFLUX TRANSPORTER SUGE"/>
    <property type="match status" value="1"/>
</dbReference>
<evidence type="ECO:0000256" key="1">
    <source>
        <dbReference type="ARBA" id="ARBA00004651"/>
    </source>
</evidence>
<dbReference type="RefSeq" id="WP_267150152.1">
    <property type="nucleotide sequence ID" value="NZ_JAPMLT010000001.1"/>
</dbReference>
<organism evidence="8 9">
    <name type="scientific">Tumebacillus lacus</name>
    <dbReference type="NCBI Taxonomy" id="2995335"/>
    <lineage>
        <taxon>Bacteria</taxon>
        <taxon>Bacillati</taxon>
        <taxon>Bacillota</taxon>
        <taxon>Bacilli</taxon>
        <taxon>Bacillales</taxon>
        <taxon>Alicyclobacillaceae</taxon>
        <taxon>Tumebacillus</taxon>
    </lineage>
</organism>
<dbReference type="PANTHER" id="PTHR30561:SF7">
    <property type="entry name" value="GUANIDINIUM EFFLUX SYSTEM SUBUNIT GDNC-RELATED"/>
    <property type="match status" value="1"/>
</dbReference>
<proteinExistence type="inferred from homology"/>
<comment type="caution">
    <text evidence="8">The sequence shown here is derived from an EMBL/GenBank/DDBJ whole genome shotgun (WGS) entry which is preliminary data.</text>
</comment>
<evidence type="ECO:0000313" key="8">
    <source>
        <dbReference type="EMBL" id="MCX7568918.1"/>
    </source>
</evidence>
<dbReference type="InterPro" id="IPR045324">
    <property type="entry name" value="Small_multidrug_res"/>
</dbReference>
<reference evidence="8 9" key="1">
    <citation type="submission" date="2022-11" db="EMBL/GenBank/DDBJ databases">
        <title>Study of microbial diversity in lake waters.</title>
        <authorList>
            <person name="Zhang J."/>
        </authorList>
    </citation>
    <scope>NUCLEOTIDE SEQUENCE [LARGE SCALE GENOMIC DNA]</scope>
    <source>
        <strain evidence="8 9">DT12</strain>
    </source>
</reference>
<dbReference type="InterPro" id="IPR037185">
    <property type="entry name" value="EmrE-like"/>
</dbReference>
<dbReference type="SUPFAM" id="SSF103481">
    <property type="entry name" value="Multidrug resistance efflux transporter EmrE"/>
    <property type="match status" value="1"/>
</dbReference>
<keyword evidence="4 7" id="KW-1133">Transmembrane helix</keyword>
<keyword evidence="2" id="KW-1003">Cell membrane</keyword>
<keyword evidence="5 7" id="KW-0472">Membrane</keyword>
<accession>A0ABT3WW58</accession>
<dbReference type="EMBL" id="JAPMLT010000001">
    <property type="protein sequence ID" value="MCX7568918.1"/>
    <property type="molecule type" value="Genomic_DNA"/>
</dbReference>
<dbReference type="Pfam" id="PF00893">
    <property type="entry name" value="Multi_Drug_Res"/>
    <property type="match status" value="1"/>
</dbReference>
<comment type="subcellular location">
    <subcellularLocation>
        <location evidence="1 6">Cell membrane</location>
        <topology evidence="1 6">Multi-pass membrane protein</topology>
    </subcellularLocation>
</comment>
<protein>
    <submittedName>
        <fullName evidence="8">Multidrug efflux SMR transporter</fullName>
    </submittedName>
</protein>
<evidence type="ECO:0000256" key="7">
    <source>
        <dbReference type="SAM" id="Phobius"/>
    </source>
</evidence>
<sequence>MNRAWLMIIVAGLLEVVWVSGLKHSTTLLGWIGTAALILFSFYIMIKTFRVLPVGTVYAVFTGLGTAGTVAGEMLFFDEPFDPVKVSLILVLLIGVIGLKIVTGETQTKGGDA</sequence>
<dbReference type="Gene3D" id="1.10.3730.20">
    <property type="match status" value="1"/>
</dbReference>
<dbReference type="Proteomes" id="UP001208017">
    <property type="component" value="Unassembled WGS sequence"/>
</dbReference>
<evidence type="ECO:0000256" key="5">
    <source>
        <dbReference type="ARBA" id="ARBA00023136"/>
    </source>
</evidence>
<evidence type="ECO:0000256" key="6">
    <source>
        <dbReference type="RuleBase" id="RU003942"/>
    </source>
</evidence>
<gene>
    <name evidence="8" type="ORF">OS242_02945</name>
</gene>
<dbReference type="InterPro" id="IPR000390">
    <property type="entry name" value="Small_drug/metabolite_transptr"/>
</dbReference>